<dbReference type="EMBL" id="AE014133">
    <property type="protein sequence ID" value="AAN59038.1"/>
    <property type="molecule type" value="Genomic_DNA"/>
</dbReference>
<evidence type="ECO:0000313" key="2">
    <source>
        <dbReference type="Proteomes" id="UP000002512"/>
    </source>
</evidence>
<reference evidence="1 2" key="1">
    <citation type="journal article" date="2002" name="Proc. Natl. Acad. Sci. U.S.A.">
        <title>Genome sequence of Streptococcus mutans UA159, a cariogenic dental pathogen.</title>
        <authorList>
            <person name="Ajdic D."/>
            <person name="McShan W.M."/>
            <person name="McLaughlin R.E."/>
            <person name="Savic G."/>
            <person name="Chang J."/>
            <person name="Carson M.B."/>
            <person name="Primeaux C."/>
            <person name="Tian R."/>
            <person name="Kenton S."/>
            <person name="Jia H."/>
            <person name="Lin S."/>
            <person name="Qian Y."/>
            <person name="Li S."/>
            <person name="Zhu H."/>
            <person name="Najar F."/>
            <person name="Lai H."/>
            <person name="White J."/>
            <person name="Roe B.A."/>
            <person name="Ferretti J.J."/>
        </authorList>
    </citation>
    <scope>NUCLEOTIDE SEQUENCE [LARGE SCALE GENOMIC DNA]</scope>
    <source>
        <strain evidence="2">ATCC 700610 / UA159</strain>
    </source>
</reference>
<proteinExistence type="predicted"/>
<dbReference type="KEGG" id="smu:SMU_1368"/>
<organism evidence="1 2">
    <name type="scientific">Streptococcus mutans serotype c (strain ATCC 700610 / UA159)</name>
    <dbReference type="NCBI Taxonomy" id="210007"/>
    <lineage>
        <taxon>Bacteria</taxon>
        <taxon>Bacillati</taxon>
        <taxon>Bacillota</taxon>
        <taxon>Bacilli</taxon>
        <taxon>Lactobacillales</taxon>
        <taxon>Streptococcaceae</taxon>
        <taxon>Streptococcus</taxon>
    </lineage>
</organism>
<gene>
    <name evidence="1" type="ordered locus">SMU_1368</name>
</gene>
<dbReference type="HOGENOM" id="CLU_3317787_0_0_9"/>
<accession>Q8DTH4</accession>
<dbReference type="AlphaFoldDB" id="Q8DTH4"/>
<sequence>MTEILNFLIAVHDDRKNWKIKHCLSNSSFDFLCSPDSSR</sequence>
<name>Q8DTH4_STRMU</name>
<evidence type="ECO:0000313" key="1">
    <source>
        <dbReference type="EMBL" id="AAN59038.1"/>
    </source>
</evidence>
<dbReference type="Proteomes" id="UP000002512">
    <property type="component" value="Chromosome"/>
</dbReference>
<keyword evidence="2" id="KW-1185">Reference proteome</keyword>
<protein>
    <submittedName>
        <fullName evidence="1">Uncharacterized protein</fullName>
    </submittedName>
</protein>